<proteinExistence type="predicted"/>
<dbReference type="EMBL" id="SJZI01000004">
    <property type="protein sequence ID" value="TCJ18605.1"/>
    <property type="molecule type" value="Genomic_DNA"/>
</dbReference>
<comment type="caution">
    <text evidence="2">The sequence shown here is derived from an EMBL/GenBank/DDBJ whole genome shotgun (WGS) entry which is preliminary data.</text>
</comment>
<evidence type="ECO:0000313" key="3">
    <source>
        <dbReference type="Proteomes" id="UP000295334"/>
    </source>
</evidence>
<evidence type="ECO:0000256" key="1">
    <source>
        <dbReference type="SAM" id="MobiDB-lite"/>
    </source>
</evidence>
<reference evidence="2 3" key="1">
    <citation type="submission" date="2019-03" db="EMBL/GenBank/DDBJ databases">
        <authorList>
            <person name="Kim M.K.M."/>
        </authorList>
    </citation>
    <scope>NUCLEOTIDE SEQUENCE [LARGE SCALE GENOMIC DNA]</scope>
    <source>
        <strain evidence="2 3">17J68-12</strain>
    </source>
</reference>
<dbReference type="InterPro" id="IPR008969">
    <property type="entry name" value="CarboxyPept-like_regulatory"/>
</dbReference>
<dbReference type="SUPFAM" id="SSF49464">
    <property type="entry name" value="Carboxypeptidase regulatory domain-like"/>
    <property type="match status" value="1"/>
</dbReference>
<accession>A0A4R1BMG4</accession>
<dbReference type="Proteomes" id="UP000295334">
    <property type="component" value="Unassembled WGS sequence"/>
</dbReference>
<dbReference type="GO" id="GO:0004180">
    <property type="term" value="F:carboxypeptidase activity"/>
    <property type="evidence" value="ECO:0007669"/>
    <property type="project" value="UniProtKB-KW"/>
</dbReference>
<evidence type="ECO:0000313" key="2">
    <source>
        <dbReference type="EMBL" id="TCJ18605.1"/>
    </source>
</evidence>
<gene>
    <name evidence="2" type="ORF">EPD60_03640</name>
</gene>
<feature type="region of interest" description="Disordered" evidence="1">
    <location>
        <begin position="127"/>
        <end position="148"/>
    </location>
</feature>
<sequence length="338" mass="37417">MVQHTTVDACLNNKPGHMAQHLHIEIPSACHEQWHDMEARANGRYCGSCRKTVIDFTNKTDAELAEYFRNYTGGGCGRFHNDQLNRVLTVPRRPLPGLRYFFAVTLPAFLWSLKSEAQTTRPATEITAAPCPTDPVRPAPNAKSPVSGSVIDANDYPVPFLTVTEKGTRNSVTADANGRYTIRLSRLPAQLLVTSTGYQAKEYPVDSLAPAELPRITLQRNAFTGNEEVVIAGMMIARRVPAPRKAPEMPPPALRTFPNPVSPVELLKVTGERLPDGTYTLQLWSLSGALLRDKETEWKEKRRKPMVMESAGLAAGTYVLRAVHNKTGKTFSQQVVLQ</sequence>
<keyword evidence="2" id="KW-0645">Protease</keyword>
<keyword evidence="3" id="KW-1185">Reference proteome</keyword>
<name>A0A4R1BMG4_9BACT</name>
<keyword evidence="2" id="KW-0378">Hydrolase</keyword>
<organism evidence="2 3">
    <name type="scientific">Flaviaesturariibacter flavus</name>
    <dbReference type="NCBI Taxonomy" id="2502780"/>
    <lineage>
        <taxon>Bacteria</taxon>
        <taxon>Pseudomonadati</taxon>
        <taxon>Bacteroidota</taxon>
        <taxon>Chitinophagia</taxon>
        <taxon>Chitinophagales</taxon>
        <taxon>Chitinophagaceae</taxon>
        <taxon>Flaviaestuariibacter</taxon>
    </lineage>
</organism>
<dbReference type="Gene3D" id="2.60.40.1120">
    <property type="entry name" value="Carboxypeptidase-like, regulatory domain"/>
    <property type="match status" value="1"/>
</dbReference>
<keyword evidence="2" id="KW-0121">Carboxypeptidase</keyword>
<dbReference type="OrthoDB" id="7432683at2"/>
<dbReference type="Pfam" id="PF13715">
    <property type="entry name" value="CarbopepD_reg_2"/>
    <property type="match status" value="1"/>
</dbReference>
<dbReference type="AlphaFoldDB" id="A0A4R1BMG4"/>
<protein>
    <submittedName>
        <fullName evidence="2">Carboxypeptidase-like regulatory domain-containing protein</fullName>
    </submittedName>
</protein>